<dbReference type="EMBL" id="JBJQND010000008">
    <property type="protein sequence ID" value="KAL3867957.1"/>
    <property type="molecule type" value="Genomic_DNA"/>
</dbReference>
<dbReference type="PANTHER" id="PTHR37860:SF2">
    <property type="entry name" value="VITELLOGENIN DOMAIN-CONTAINING PROTEIN"/>
    <property type="match status" value="1"/>
</dbReference>
<evidence type="ECO:0000259" key="2">
    <source>
        <dbReference type="PROSITE" id="PS51233"/>
    </source>
</evidence>
<sequence length="2203" mass="250271">MPYLGELKVTWAPYQVITVNTNIFYNEFGIFDVSLRMTTPFQMLADVSAKSNRKRVGSDWVVQNEVSYGPGQKVTFETTYRFDYVKLMILSLQTPFPQFQSLQYEIRLEGTPENFKVDTSFSLIPYVQKITASAKWMKMYDNLDASFKLTTPFRSYPYMQASTKSNMLGLSRVSSLTLEYLPTQVIQVDSNYRFTSIDNLQGTIIIKSPFTENKPVTSTFIHVGKFAKFHTNAKMTCDCIVRPVYVDADFDSTDLVSAAFEMSSPFRGYEKTNFKLIHRGETWSDFRTEVKYETNNKTINIESMFNISDKYEGKLLMFTPFPVVSQVGLVFNHAGQFPNTQSHAELIYNDYRSIGDLAMTHSRQSASGSLTLTTPFPELNHLGVTFSRTGTFPNIQTSGEVSYNDDKFNSSLNVEHSQTKSLGSFSLITPYQVLNNFRLVMGNQGKVPNIRNHGEVVYNQYQFNSDFTFSHAKDATSGHISIRTPFSNICKAEAKFRHTGEFPNMHSSGEVVYGDNRIESHVDLRRSEAATSVLLSMTTPFGGFEDIRASASMTGVLSSFQAEGEVTYAPAMKMRGTLNHQYTSDSITTGAVLSIPYFNDDFIIDYTQTGTWPEFTQKVTATLGKAYRYEKTTKISYMNTKLLVDLHQITTYSGETTKYHMYTEGEAIKDNLAIQYAEEKSVTYTLVANKMGANLRVTSPFDYRAANFEFMITHRGNLKDSEQVVTFTMLQMSPVRLQTGFKYNSLYDMEGSFKFTSGFNKFENIPTVVQSRKIGSSYMPNLEVSWARNKKLTADGMFDLSSDTTRTSIKSSLNIATPFDVLRSMKIQVASNHLINSERIWQTVTAQHNGKVYLDMETEMTVMDKYTGLVTFRQPRLMEFSFSGRNQGQSAEADLNLNWNKDDTKSNFGLSFGLADKGDASASEKNFHLKAIHPERTILLKTNFQNNRTGLTSTGSLSWDANQNQVVSYDLSVIDGSGRGTKLKVVGLRLSVPTRTIDMAGTFTEKLSEKSVDATLKWDADSDDDKQVGVKVTLAPENERKMVNIDLSLPSISKKISVKSELAMSNGQAVFDGLTELSYSTDPEKTQRMVYRLEDTSAIGATNHTLNFVMLTSAFGISSGRCTGNVQVKYLTGRKEEKNLALNCEFNRLKRDLQLQHYHIICNNSISYLSIIGKAVHITATLSSDTAFESKIVTIQDGQETTEGEISADLRLNRILHGKLNWRPEIIQDLMVAGSNAFQYSGSNFNEVFLDSTSELGQELTAKYNKISQSLDEELSSLVRELQTELQKFRQQLGDMRQEMRKLYQDNALYLKDLGEISEKAVTDILAQYNQAMMKLKTSYTKMAQQVEEWTNKIKDYPIREQYNDMVNKMIASVQAVLLTARQEMDMVREVMMENISKYAGHLDNLKEVILQKVKESVTEFLDDLALTPYVEMLQSAWNDAVAQYPELITLLNLDFSELAADLRETLIETMNKATLEEAINILRIKTKGIVQDFFKGVLGEKTFRHLENNIDEIVQKVIAIYKDCDLEKNINQLSDMIYDEVHSLIQAELEHLPVGILELHKSKVNVFNLEKRCKNLQRILTFNIDKYVEKLQAKLKQLKEKYFPRMDISVWDPLYYFMPVSGNPLDWIPPFEAYATVSGRQHFRTFDGRHFDFAGRCNYNLAQDRVDKNFTIIQKFDGVPRSFERTSLVMMTNGKTVKIYPTYQVTIDAQPTDLPYRYEKLVIIRIGNIIHLDNGKGLNLISDIDNNFHFIRISGWYFNKVRGLLGRHNNEPYDDIMTVKGDAASDIETMVASWEVARTCRTNQNFADSRESTPNQEECSAMFDSSSSYLRPCFRKVAPEESMRRCMYSSESRCDVGALYIQACREKGVTLRLPTQCVTCSDESKKVYQQGETRTYMSNQPDYPQTKSSSDIVFIVEDRDFNRKAAAELRNMVWEVDQALLKKGFSDNRYGLIGFTAGNYFHHTMEGQLFNVASKFAMGLESLRFENSSQGQMNPVAAVKMASEMPFRNGVFKSLVLLTCAPCSESNSEIYDAVRQVLDDQDISMFVLRQSAFQLLNNRNPTDKIYGLDENNVFTARPSSKIEVDDLLEGIQIPDDQCANLAIDYKGAIFDASHLIDGNRRHQRTFLQLLGEKVSDKAEKPECQICRCELDMYGFAKSVCQTCDSDNSEPVHSAPGFFTDFIEGHEEFKTQLKEFMTGIYSK</sequence>
<accession>A0ABD3W257</accession>
<dbReference type="InterPro" id="IPR001846">
    <property type="entry name" value="VWF_type-D"/>
</dbReference>
<feature type="domain" description="VWFD" evidence="2">
    <location>
        <begin position="1634"/>
        <end position="1802"/>
    </location>
</feature>
<comment type="caution">
    <text evidence="3">The sequence shown here is derived from an EMBL/GenBank/DDBJ whole genome shotgun (WGS) entry which is preliminary data.</text>
</comment>
<organism evidence="3 4">
    <name type="scientific">Sinanodonta woodiana</name>
    <name type="common">Chinese pond mussel</name>
    <name type="synonym">Anodonta woodiana</name>
    <dbReference type="NCBI Taxonomy" id="1069815"/>
    <lineage>
        <taxon>Eukaryota</taxon>
        <taxon>Metazoa</taxon>
        <taxon>Spiralia</taxon>
        <taxon>Lophotrochozoa</taxon>
        <taxon>Mollusca</taxon>
        <taxon>Bivalvia</taxon>
        <taxon>Autobranchia</taxon>
        <taxon>Heteroconchia</taxon>
        <taxon>Palaeoheterodonta</taxon>
        <taxon>Unionida</taxon>
        <taxon>Unionoidea</taxon>
        <taxon>Unionidae</taxon>
        <taxon>Unioninae</taxon>
        <taxon>Sinanodonta</taxon>
    </lineage>
</organism>
<evidence type="ECO:0000313" key="3">
    <source>
        <dbReference type="EMBL" id="KAL3867957.1"/>
    </source>
</evidence>
<dbReference type="PANTHER" id="PTHR37860">
    <property type="entry name" value="AGAP008810-PA"/>
    <property type="match status" value="1"/>
</dbReference>
<dbReference type="Pfam" id="PF00094">
    <property type="entry name" value="VWD"/>
    <property type="match status" value="1"/>
</dbReference>
<keyword evidence="1" id="KW-0175">Coiled coil</keyword>
<feature type="coiled-coil region" evidence="1">
    <location>
        <begin position="1272"/>
        <end position="1306"/>
    </location>
</feature>
<gene>
    <name evidence="3" type="ORF">ACJMK2_040799</name>
</gene>
<dbReference type="SMART" id="SM00216">
    <property type="entry name" value="VWD"/>
    <property type="match status" value="1"/>
</dbReference>
<keyword evidence="4" id="KW-1185">Reference proteome</keyword>
<protein>
    <recommendedName>
        <fullName evidence="2">VWFD domain-containing protein</fullName>
    </recommendedName>
</protein>
<dbReference type="Proteomes" id="UP001634394">
    <property type="component" value="Unassembled WGS sequence"/>
</dbReference>
<dbReference type="SUPFAM" id="SSF58113">
    <property type="entry name" value="Apolipoprotein A-I"/>
    <property type="match status" value="1"/>
</dbReference>
<dbReference type="InterPro" id="IPR014853">
    <property type="entry name" value="VWF/SSPO/ZAN-like_Cys-rich_dom"/>
</dbReference>
<dbReference type="PROSITE" id="PS51233">
    <property type="entry name" value="VWFD"/>
    <property type="match status" value="1"/>
</dbReference>
<name>A0ABD3W257_SINWO</name>
<reference evidence="3 4" key="1">
    <citation type="submission" date="2024-11" db="EMBL/GenBank/DDBJ databases">
        <title>Chromosome-level genome assembly of the freshwater bivalve Anodonta woodiana.</title>
        <authorList>
            <person name="Chen X."/>
        </authorList>
    </citation>
    <scope>NUCLEOTIDE SEQUENCE [LARGE SCALE GENOMIC DNA]</scope>
    <source>
        <strain evidence="3">MN2024</strain>
        <tissue evidence="3">Gills</tissue>
    </source>
</reference>
<proteinExistence type="predicted"/>
<evidence type="ECO:0000313" key="4">
    <source>
        <dbReference type="Proteomes" id="UP001634394"/>
    </source>
</evidence>
<dbReference type="SMART" id="SM00832">
    <property type="entry name" value="C8"/>
    <property type="match status" value="1"/>
</dbReference>
<evidence type="ECO:0000256" key="1">
    <source>
        <dbReference type="SAM" id="Coils"/>
    </source>
</evidence>